<dbReference type="EMBL" id="JAFKCV010000097">
    <property type="protein sequence ID" value="MBN7827851.1"/>
    <property type="molecule type" value="Genomic_DNA"/>
</dbReference>
<evidence type="ECO:0000313" key="3">
    <source>
        <dbReference type="EMBL" id="MBN7827851.1"/>
    </source>
</evidence>
<comment type="similarity">
    <text evidence="1">Belongs to the N-acylglucosamine 2-epimerase family.</text>
</comment>
<accession>A0A939ITV8</accession>
<dbReference type="Proteomes" id="UP000664654">
    <property type="component" value="Unassembled WGS sequence"/>
</dbReference>
<sequence length="146" mass="16451">HFKQLVSSTRIIVNYATAGMLFGRQDYLGIARHGLNYLEKVHFQAESQTYAWTLDNHQPLDMTQQAYGYAFVLLAYAAARKSGLVSDDSKLLMVYDLLETRFWQAEYGLYADEISASGELSDYRGQNANMHLCEAMLAAYEATGLS</sequence>
<reference evidence="3" key="1">
    <citation type="submission" date="2021-03" db="EMBL/GenBank/DDBJ databases">
        <title>novel species isolated from a fishpond in China.</title>
        <authorList>
            <person name="Lu H."/>
            <person name="Cai Z."/>
        </authorList>
    </citation>
    <scope>NUCLEOTIDE SEQUENCE</scope>
    <source>
        <strain evidence="3">JCM 30855</strain>
    </source>
</reference>
<feature type="non-terminal residue" evidence="3">
    <location>
        <position position="146"/>
    </location>
</feature>
<evidence type="ECO:0000256" key="1">
    <source>
        <dbReference type="ARBA" id="ARBA00008558"/>
    </source>
</evidence>
<proteinExistence type="inferred from homology"/>
<protein>
    <submittedName>
        <fullName evidence="3">AGE family epimerase/isomerase</fullName>
    </submittedName>
</protein>
<dbReference type="GO" id="GO:0005975">
    <property type="term" value="P:carbohydrate metabolic process"/>
    <property type="evidence" value="ECO:0007669"/>
    <property type="project" value="InterPro"/>
</dbReference>
<dbReference type="InterPro" id="IPR010819">
    <property type="entry name" value="AGE/CE"/>
</dbReference>
<name>A0A939ITV8_9ALTE</name>
<comment type="caution">
    <text evidence="3">The sequence shown here is derived from an EMBL/GenBank/DDBJ whole genome shotgun (WGS) entry which is preliminary data.</text>
</comment>
<organism evidence="3 4">
    <name type="scientific">Bowmanella dokdonensis</name>
    <dbReference type="NCBI Taxonomy" id="751969"/>
    <lineage>
        <taxon>Bacteria</taxon>
        <taxon>Pseudomonadati</taxon>
        <taxon>Pseudomonadota</taxon>
        <taxon>Gammaproteobacteria</taxon>
        <taxon>Alteromonadales</taxon>
        <taxon>Alteromonadaceae</taxon>
        <taxon>Bowmanella</taxon>
    </lineage>
</organism>
<evidence type="ECO:0000313" key="4">
    <source>
        <dbReference type="Proteomes" id="UP000664654"/>
    </source>
</evidence>
<dbReference type="InterPro" id="IPR012341">
    <property type="entry name" value="6hp_glycosidase-like_sf"/>
</dbReference>
<evidence type="ECO:0000256" key="2">
    <source>
        <dbReference type="ARBA" id="ARBA00023235"/>
    </source>
</evidence>
<gene>
    <name evidence="3" type="ORF">J0A66_21715</name>
</gene>
<keyword evidence="4" id="KW-1185">Reference proteome</keyword>
<dbReference type="AlphaFoldDB" id="A0A939ITV8"/>
<dbReference type="InterPro" id="IPR008928">
    <property type="entry name" value="6-hairpin_glycosidase_sf"/>
</dbReference>
<dbReference type="GO" id="GO:0016853">
    <property type="term" value="F:isomerase activity"/>
    <property type="evidence" value="ECO:0007669"/>
    <property type="project" value="UniProtKB-KW"/>
</dbReference>
<dbReference type="Gene3D" id="1.50.10.10">
    <property type="match status" value="1"/>
</dbReference>
<dbReference type="PANTHER" id="PTHR15108">
    <property type="entry name" value="N-ACYLGLUCOSAMINE-2-EPIMERASE"/>
    <property type="match status" value="1"/>
</dbReference>
<dbReference type="RefSeq" id="WP_206575938.1">
    <property type="nucleotide sequence ID" value="NZ_JAFKCV010000097.1"/>
</dbReference>
<keyword evidence="2" id="KW-0413">Isomerase</keyword>
<dbReference type="SUPFAM" id="SSF48208">
    <property type="entry name" value="Six-hairpin glycosidases"/>
    <property type="match status" value="1"/>
</dbReference>
<feature type="non-terminal residue" evidence="3">
    <location>
        <position position="1"/>
    </location>
</feature>
<dbReference type="Pfam" id="PF07221">
    <property type="entry name" value="GlcNAc_2-epim"/>
    <property type="match status" value="1"/>
</dbReference>